<dbReference type="Pfam" id="PF00335">
    <property type="entry name" value="Tetraspanin"/>
    <property type="match status" value="1"/>
</dbReference>
<evidence type="ECO:0000313" key="7">
    <source>
        <dbReference type="EMBL" id="KFM80657.1"/>
    </source>
</evidence>
<keyword evidence="3 6" id="KW-1133">Transmembrane helix</keyword>
<evidence type="ECO:0000256" key="2">
    <source>
        <dbReference type="ARBA" id="ARBA00022692"/>
    </source>
</evidence>
<evidence type="ECO:0000256" key="1">
    <source>
        <dbReference type="ARBA" id="ARBA00004141"/>
    </source>
</evidence>
<dbReference type="EMBL" id="KK121530">
    <property type="protein sequence ID" value="KFM80657.1"/>
    <property type="molecule type" value="Genomic_DNA"/>
</dbReference>
<feature type="compositionally biased region" description="Basic and acidic residues" evidence="5">
    <location>
        <begin position="45"/>
        <end position="59"/>
    </location>
</feature>
<evidence type="ECO:0000256" key="3">
    <source>
        <dbReference type="ARBA" id="ARBA00022989"/>
    </source>
</evidence>
<dbReference type="OMA" id="CNAMIAV"/>
<feature type="non-terminal residue" evidence="7">
    <location>
        <position position="327"/>
    </location>
</feature>
<evidence type="ECO:0000256" key="5">
    <source>
        <dbReference type="SAM" id="MobiDB-lite"/>
    </source>
</evidence>
<feature type="region of interest" description="Disordered" evidence="5">
    <location>
        <begin position="1"/>
        <end position="61"/>
    </location>
</feature>
<accession>A0A087UTG8</accession>
<dbReference type="PANTHER" id="PTHR19282">
    <property type="entry name" value="TETRASPANIN"/>
    <property type="match status" value="1"/>
</dbReference>
<dbReference type="InterPro" id="IPR018499">
    <property type="entry name" value="Tetraspanin/Peripherin"/>
</dbReference>
<dbReference type="InterPro" id="IPR008952">
    <property type="entry name" value="Tetraspanin_EC2_sf"/>
</dbReference>
<dbReference type="CDD" id="cd03127">
    <property type="entry name" value="tetraspanin_LEL"/>
    <property type="match status" value="1"/>
</dbReference>
<dbReference type="Gene3D" id="1.10.1450.10">
    <property type="entry name" value="Tetraspanin"/>
    <property type="match status" value="1"/>
</dbReference>
<evidence type="ECO:0000256" key="6">
    <source>
        <dbReference type="SAM" id="Phobius"/>
    </source>
</evidence>
<dbReference type="PRINTS" id="PR00259">
    <property type="entry name" value="TMFOUR"/>
</dbReference>
<protein>
    <submittedName>
        <fullName evidence="7">CD9 antigen</fullName>
    </submittedName>
</protein>
<dbReference type="OrthoDB" id="10051670at2759"/>
<dbReference type="GO" id="GO:0005886">
    <property type="term" value="C:plasma membrane"/>
    <property type="evidence" value="ECO:0007669"/>
    <property type="project" value="TreeGrafter"/>
</dbReference>
<feature type="transmembrane region" description="Helical" evidence="6">
    <location>
        <begin position="176"/>
        <end position="201"/>
    </location>
</feature>
<keyword evidence="8" id="KW-1185">Reference proteome</keyword>
<dbReference type="AlphaFoldDB" id="A0A087UTG8"/>
<feature type="transmembrane region" description="Helical" evidence="6">
    <location>
        <begin position="291"/>
        <end position="319"/>
    </location>
</feature>
<evidence type="ECO:0000256" key="4">
    <source>
        <dbReference type="ARBA" id="ARBA00023136"/>
    </source>
</evidence>
<comment type="subcellular location">
    <subcellularLocation>
        <location evidence="1">Membrane</location>
        <topology evidence="1">Multi-pass membrane protein</topology>
    </subcellularLocation>
</comment>
<dbReference type="SUPFAM" id="SSF48652">
    <property type="entry name" value="Tetraspanin"/>
    <property type="match status" value="1"/>
</dbReference>
<reference evidence="7 8" key="1">
    <citation type="submission" date="2013-11" db="EMBL/GenBank/DDBJ databases">
        <title>Genome sequencing of Stegodyphus mimosarum.</title>
        <authorList>
            <person name="Bechsgaard J."/>
        </authorList>
    </citation>
    <scope>NUCLEOTIDE SEQUENCE [LARGE SCALE GENOMIC DNA]</scope>
</reference>
<dbReference type="STRING" id="407821.A0A087UTG8"/>
<keyword evidence="4 6" id="KW-0472">Membrane</keyword>
<feature type="compositionally biased region" description="Acidic residues" evidence="5">
    <location>
        <begin position="1"/>
        <end position="11"/>
    </location>
</feature>
<feature type="transmembrane region" description="Helical" evidence="6">
    <location>
        <begin position="107"/>
        <end position="128"/>
    </location>
</feature>
<gene>
    <name evidence="7" type="ORF">X975_16311</name>
</gene>
<name>A0A087UTG8_STEMI</name>
<dbReference type="PANTHER" id="PTHR19282:SF544">
    <property type="entry name" value="TETRASPANIN"/>
    <property type="match status" value="1"/>
</dbReference>
<evidence type="ECO:0000313" key="8">
    <source>
        <dbReference type="Proteomes" id="UP000054359"/>
    </source>
</evidence>
<proteinExistence type="predicted"/>
<sequence>MGDDKDSEPEGIEMQQKAPAVTDKKSSTTRGVEKEDVSVPVSSTAEKDKPPEPPKRDYDIENATVEQSEEGYARVKKKSKLSSFPRPEIIYKPETTESWMSCLRNTLVVFNLLIWVLGAVLTALGVWIKVDSEFLDIQTGLNTTQFKTSAHILIATGVIIMIVGFLGCYGAIASKIWMLILFAVIVVIIILLEITVMAIVWTGSTNKDVKEDIKLRARQAMFEMRKDDGKRYLIDLLQAKLKCCGVDGPGDYSLDEETPMHIPTSCTNEETGGRYQKGCFDAAVEYFKSKAAVLGGLAVSVFILQLGALVFTVCLACGLKQAATSSI</sequence>
<dbReference type="Proteomes" id="UP000054359">
    <property type="component" value="Unassembled WGS sequence"/>
</dbReference>
<feature type="transmembrane region" description="Helical" evidence="6">
    <location>
        <begin position="148"/>
        <end position="169"/>
    </location>
</feature>
<organism evidence="7 8">
    <name type="scientific">Stegodyphus mimosarum</name>
    <name type="common">African social velvet spider</name>
    <dbReference type="NCBI Taxonomy" id="407821"/>
    <lineage>
        <taxon>Eukaryota</taxon>
        <taxon>Metazoa</taxon>
        <taxon>Ecdysozoa</taxon>
        <taxon>Arthropoda</taxon>
        <taxon>Chelicerata</taxon>
        <taxon>Arachnida</taxon>
        <taxon>Araneae</taxon>
        <taxon>Araneomorphae</taxon>
        <taxon>Entelegynae</taxon>
        <taxon>Eresoidea</taxon>
        <taxon>Eresidae</taxon>
        <taxon>Stegodyphus</taxon>
    </lineage>
</organism>
<keyword evidence="2 6" id="KW-0812">Transmembrane</keyword>
<feature type="compositionally biased region" description="Basic and acidic residues" evidence="5">
    <location>
        <begin position="22"/>
        <end position="37"/>
    </location>
</feature>